<name>A0A9W6RP21_9ACTN</name>
<dbReference type="EMBL" id="BSTJ01000007">
    <property type="protein sequence ID" value="GLY77522.1"/>
    <property type="molecule type" value="Genomic_DNA"/>
</dbReference>
<dbReference type="InterPro" id="IPR011006">
    <property type="entry name" value="CheY-like_superfamily"/>
</dbReference>
<dbReference type="Pfam" id="PF00072">
    <property type="entry name" value="Response_reg"/>
    <property type="match status" value="1"/>
</dbReference>
<accession>A0A9W6RP21</accession>
<dbReference type="PANTHER" id="PTHR44591">
    <property type="entry name" value="STRESS RESPONSE REGULATOR PROTEIN 1"/>
    <property type="match status" value="1"/>
</dbReference>
<feature type="domain" description="Response regulatory" evidence="3">
    <location>
        <begin position="4"/>
        <end position="123"/>
    </location>
</feature>
<dbReference type="SUPFAM" id="SSF52172">
    <property type="entry name" value="CheY-like"/>
    <property type="match status" value="1"/>
</dbReference>
<feature type="modified residue" description="4-aspartylphosphate" evidence="2">
    <location>
        <position position="54"/>
    </location>
</feature>
<dbReference type="InterPro" id="IPR050595">
    <property type="entry name" value="Bact_response_regulator"/>
</dbReference>
<dbReference type="RefSeq" id="WP_285627156.1">
    <property type="nucleotide sequence ID" value="NZ_BSTJ01000007.1"/>
</dbReference>
<dbReference type="CDD" id="cd00156">
    <property type="entry name" value="REC"/>
    <property type="match status" value="1"/>
</dbReference>
<proteinExistence type="predicted"/>
<gene>
    <name evidence="4" type="ORF">Airi01_057890</name>
</gene>
<reference evidence="4" key="1">
    <citation type="submission" date="2023-03" db="EMBL/GenBank/DDBJ databases">
        <title>Actinoallomurus iriomotensis NBRC 103681.</title>
        <authorList>
            <person name="Ichikawa N."/>
            <person name="Sato H."/>
            <person name="Tonouchi N."/>
        </authorList>
    </citation>
    <scope>NUCLEOTIDE SEQUENCE</scope>
    <source>
        <strain evidence="4">NBRC 103681</strain>
    </source>
</reference>
<sequence length="129" mass="13545">MDMRCLVVDDDTGFRTALCHMLERGGAVVAATASNGAEAVERATDTHPDIVLVDVRLGSESGFDVACRIDESAAGTGWSPVVILVSTQAEDELTALVAAHPAFGFLDKTTVSPARIRELLSASSGSNRR</sequence>
<organism evidence="4 5">
    <name type="scientific">Actinoallomurus iriomotensis</name>
    <dbReference type="NCBI Taxonomy" id="478107"/>
    <lineage>
        <taxon>Bacteria</taxon>
        <taxon>Bacillati</taxon>
        <taxon>Actinomycetota</taxon>
        <taxon>Actinomycetes</taxon>
        <taxon>Streptosporangiales</taxon>
        <taxon>Thermomonosporaceae</taxon>
        <taxon>Actinoallomurus</taxon>
    </lineage>
</organism>
<evidence type="ECO:0000259" key="3">
    <source>
        <dbReference type="PROSITE" id="PS50110"/>
    </source>
</evidence>
<dbReference type="SMART" id="SM00448">
    <property type="entry name" value="REC"/>
    <property type="match status" value="1"/>
</dbReference>
<evidence type="ECO:0000256" key="2">
    <source>
        <dbReference type="PROSITE-ProRule" id="PRU00169"/>
    </source>
</evidence>
<dbReference type="Proteomes" id="UP001165135">
    <property type="component" value="Unassembled WGS sequence"/>
</dbReference>
<evidence type="ECO:0000313" key="4">
    <source>
        <dbReference type="EMBL" id="GLY77522.1"/>
    </source>
</evidence>
<dbReference type="AlphaFoldDB" id="A0A9W6RP21"/>
<dbReference type="InterPro" id="IPR001789">
    <property type="entry name" value="Sig_transdc_resp-reg_receiver"/>
</dbReference>
<dbReference type="PROSITE" id="PS50110">
    <property type="entry name" value="RESPONSE_REGULATORY"/>
    <property type="match status" value="1"/>
</dbReference>
<keyword evidence="1 2" id="KW-0597">Phosphoprotein</keyword>
<comment type="caution">
    <text evidence="4">The sequence shown here is derived from an EMBL/GenBank/DDBJ whole genome shotgun (WGS) entry which is preliminary data.</text>
</comment>
<dbReference type="Gene3D" id="3.40.50.2300">
    <property type="match status" value="1"/>
</dbReference>
<dbReference type="PANTHER" id="PTHR44591:SF3">
    <property type="entry name" value="RESPONSE REGULATORY DOMAIN-CONTAINING PROTEIN"/>
    <property type="match status" value="1"/>
</dbReference>
<protein>
    <submittedName>
        <fullName evidence="4">Response regulator</fullName>
    </submittedName>
</protein>
<evidence type="ECO:0000256" key="1">
    <source>
        <dbReference type="ARBA" id="ARBA00022553"/>
    </source>
</evidence>
<evidence type="ECO:0000313" key="5">
    <source>
        <dbReference type="Proteomes" id="UP001165135"/>
    </source>
</evidence>
<dbReference type="GO" id="GO:0000160">
    <property type="term" value="P:phosphorelay signal transduction system"/>
    <property type="evidence" value="ECO:0007669"/>
    <property type="project" value="InterPro"/>
</dbReference>